<accession>A0AAP0KH12</accession>
<sequence length="79" mass="8930">MQRPQGSSQSHRLFQFHQSRLQDLYPGLMAYSASYLALPTPSITLDKMPIPVIPMMKSMSHLNTLIISTQINQGVSRRS</sequence>
<comment type="caution">
    <text evidence="1">The sequence shown here is derived from an EMBL/GenBank/DDBJ whole genome shotgun (WGS) entry which is preliminary data.</text>
</comment>
<evidence type="ECO:0000313" key="2">
    <source>
        <dbReference type="Proteomes" id="UP001420932"/>
    </source>
</evidence>
<dbReference type="EMBL" id="JBBNAF010000004">
    <property type="protein sequence ID" value="KAK9151319.1"/>
    <property type="molecule type" value="Genomic_DNA"/>
</dbReference>
<dbReference type="Proteomes" id="UP001420932">
    <property type="component" value="Unassembled WGS sequence"/>
</dbReference>
<name>A0AAP0KH12_9MAGN</name>
<reference evidence="1 2" key="1">
    <citation type="submission" date="2024-01" db="EMBL/GenBank/DDBJ databases">
        <title>Genome assemblies of Stephania.</title>
        <authorList>
            <person name="Yang L."/>
        </authorList>
    </citation>
    <scope>NUCLEOTIDE SEQUENCE [LARGE SCALE GENOMIC DNA]</scope>
    <source>
        <strain evidence="1">YNDBR</strain>
        <tissue evidence="1">Leaf</tissue>
    </source>
</reference>
<keyword evidence="2" id="KW-1185">Reference proteome</keyword>
<organism evidence="1 2">
    <name type="scientific">Stephania yunnanensis</name>
    <dbReference type="NCBI Taxonomy" id="152371"/>
    <lineage>
        <taxon>Eukaryota</taxon>
        <taxon>Viridiplantae</taxon>
        <taxon>Streptophyta</taxon>
        <taxon>Embryophyta</taxon>
        <taxon>Tracheophyta</taxon>
        <taxon>Spermatophyta</taxon>
        <taxon>Magnoliopsida</taxon>
        <taxon>Ranunculales</taxon>
        <taxon>Menispermaceae</taxon>
        <taxon>Menispermoideae</taxon>
        <taxon>Cissampelideae</taxon>
        <taxon>Stephania</taxon>
    </lineage>
</organism>
<proteinExistence type="predicted"/>
<gene>
    <name evidence="1" type="ORF">Syun_009628</name>
</gene>
<protein>
    <submittedName>
        <fullName evidence="1">Uncharacterized protein</fullName>
    </submittedName>
</protein>
<evidence type="ECO:0000313" key="1">
    <source>
        <dbReference type="EMBL" id="KAK9151319.1"/>
    </source>
</evidence>
<dbReference type="AlphaFoldDB" id="A0AAP0KH12"/>